<dbReference type="Proteomes" id="UP000295600">
    <property type="component" value="Unassembled WGS sequence"/>
</dbReference>
<sequence>METHLERNVSPHLINPKPTLEQTQAHTWANASPHFGARMPTLRKASAHTSGKVRFAERRFMQRGTKQSRQRLAAVPSDTNVCHDRQKCLSAQGLAFVRTRTCVCGRAFFRLFVPKKRGKTPRKAARQRKLTHSRDDEAGKAHI</sequence>
<dbReference type="AlphaFoldDB" id="A0A4V2SF84"/>
<name>A0A4V2SF84_9BACE</name>
<feature type="compositionally biased region" description="Basic and acidic residues" evidence="1">
    <location>
        <begin position="132"/>
        <end position="143"/>
    </location>
</feature>
<proteinExistence type="predicted"/>
<reference evidence="2 3" key="1">
    <citation type="submission" date="2019-03" db="EMBL/GenBank/DDBJ databases">
        <title>Genomic Encyclopedia of Type Strains, Phase IV (KMG-IV): sequencing the most valuable type-strain genomes for metagenomic binning, comparative biology and taxonomic classification.</title>
        <authorList>
            <person name="Goeker M."/>
        </authorList>
    </citation>
    <scope>NUCLEOTIDE SEQUENCE [LARGE SCALE GENOMIC DNA]</scope>
    <source>
        <strain evidence="2 3">DSM 23917</strain>
    </source>
</reference>
<organism evidence="2 3">
    <name type="scientific">Prevotella heparinolytica</name>
    <dbReference type="NCBI Taxonomy" id="28113"/>
    <lineage>
        <taxon>Bacteria</taxon>
        <taxon>Pseudomonadati</taxon>
        <taxon>Bacteroidota</taxon>
        <taxon>Bacteroidia</taxon>
        <taxon>Bacteroidales</taxon>
        <taxon>Bacteroidaceae</taxon>
        <taxon>Bacteroides</taxon>
    </lineage>
</organism>
<dbReference type="EMBL" id="SLXB01000001">
    <property type="protein sequence ID" value="TCO96347.1"/>
    <property type="molecule type" value="Genomic_DNA"/>
</dbReference>
<gene>
    <name evidence="2" type="ORF">EV202_101118</name>
</gene>
<evidence type="ECO:0000313" key="2">
    <source>
        <dbReference type="EMBL" id="TCO96347.1"/>
    </source>
</evidence>
<accession>A0A4V2SF84</accession>
<evidence type="ECO:0000313" key="3">
    <source>
        <dbReference type="Proteomes" id="UP000295600"/>
    </source>
</evidence>
<protein>
    <submittedName>
        <fullName evidence="2">Uncharacterized protein</fullName>
    </submittedName>
</protein>
<evidence type="ECO:0000256" key="1">
    <source>
        <dbReference type="SAM" id="MobiDB-lite"/>
    </source>
</evidence>
<feature type="region of interest" description="Disordered" evidence="1">
    <location>
        <begin position="117"/>
        <end position="143"/>
    </location>
</feature>
<feature type="compositionally biased region" description="Basic residues" evidence="1">
    <location>
        <begin position="117"/>
        <end position="131"/>
    </location>
</feature>
<comment type="caution">
    <text evidence="2">The sequence shown here is derived from an EMBL/GenBank/DDBJ whole genome shotgun (WGS) entry which is preliminary data.</text>
</comment>